<protein>
    <submittedName>
        <fullName evidence="1">Death-on-curing protein</fullName>
    </submittedName>
</protein>
<dbReference type="PANTHER" id="PTHR39426">
    <property type="entry name" value="HOMOLOGY TO DEATH-ON-CURING PROTEIN OF PHAGE P1"/>
    <property type="match status" value="1"/>
</dbReference>
<dbReference type="Gene3D" id="1.20.120.1870">
    <property type="entry name" value="Fic/DOC protein, Fido domain"/>
    <property type="match status" value="1"/>
</dbReference>
<dbReference type="InterPro" id="IPR003812">
    <property type="entry name" value="Fido"/>
</dbReference>
<accession>A0A3G9JG63</accession>
<sequence length="140" mass="15560">MTESRYLTSQEVIAINVAMIQRYSVGEHIGVKSPGLLESAVFRSQSSAFGEDAYPSVYEKAAALFESLGQNHPFQNANKRTAFTALVIFLRYNGLSFVMDTKAAEDFTVDMVNHIYTFNELVSIIGQHSVSHNKSDKKST</sequence>
<dbReference type="PROSITE" id="PS51459">
    <property type="entry name" value="FIDO"/>
    <property type="match status" value="1"/>
</dbReference>
<dbReference type="EMBL" id="AP019308">
    <property type="protein sequence ID" value="BBH23048.1"/>
    <property type="molecule type" value="Genomic_DNA"/>
</dbReference>
<dbReference type="GO" id="GO:0016301">
    <property type="term" value="F:kinase activity"/>
    <property type="evidence" value="ECO:0007669"/>
    <property type="project" value="InterPro"/>
</dbReference>
<proteinExistence type="predicted"/>
<name>A0A3G9JG63_9BACL</name>
<dbReference type="RefSeq" id="WP_125662090.1">
    <property type="nucleotide sequence ID" value="NZ_AP019308.1"/>
</dbReference>
<dbReference type="AlphaFoldDB" id="A0A3G9JG63"/>
<evidence type="ECO:0000313" key="2">
    <source>
        <dbReference type="Proteomes" id="UP000275368"/>
    </source>
</evidence>
<dbReference type="OrthoDB" id="9802752at2"/>
<evidence type="ECO:0000313" key="1">
    <source>
        <dbReference type="EMBL" id="BBH23048.1"/>
    </source>
</evidence>
<gene>
    <name evidence="1" type="primary">doc</name>
    <name evidence="1" type="ORF">Back11_43930</name>
</gene>
<dbReference type="SUPFAM" id="SSF140931">
    <property type="entry name" value="Fic-like"/>
    <property type="match status" value="1"/>
</dbReference>
<reference evidence="1 2" key="1">
    <citation type="submission" date="2018-11" db="EMBL/GenBank/DDBJ databases">
        <title>Complete genome sequence of Paenibacillus baekrokdamisoli strain KCTC 33723.</title>
        <authorList>
            <person name="Kang S.W."/>
            <person name="Lee K.C."/>
            <person name="Kim K.K."/>
            <person name="Kim J.S."/>
            <person name="Kim D.S."/>
            <person name="Ko S.H."/>
            <person name="Yang S.H."/>
            <person name="Lee J.S."/>
        </authorList>
    </citation>
    <scope>NUCLEOTIDE SEQUENCE [LARGE SCALE GENOMIC DNA]</scope>
    <source>
        <strain evidence="1 2">KCTC 33723</strain>
    </source>
</reference>
<dbReference type="InterPro" id="IPR036597">
    <property type="entry name" value="Fido-like_dom_sf"/>
</dbReference>
<dbReference type="InterPro" id="IPR053737">
    <property type="entry name" value="Type_II_TA_Toxin"/>
</dbReference>
<dbReference type="KEGG" id="pbk:Back11_43930"/>
<dbReference type="PANTHER" id="PTHR39426:SF1">
    <property type="entry name" value="HOMOLOGY TO DEATH-ON-CURING PROTEIN OF PHAGE P1"/>
    <property type="match status" value="1"/>
</dbReference>
<keyword evidence="2" id="KW-1185">Reference proteome</keyword>
<dbReference type="InterPro" id="IPR006440">
    <property type="entry name" value="Doc"/>
</dbReference>
<organism evidence="1 2">
    <name type="scientific">Paenibacillus baekrokdamisoli</name>
    <dbReference type="NCBI Taxonomy" id="1712516"/>
    <lineage>
        <taxon>Bacteria</taxon>
        <taxon>Bacillati</taxon>
        <taxon>Bacillota</taxon>
        <taxon>Bacilli</taxon>
        <taxon>Bacillales</taxon>
        <taxon>Paenibacillaceae</taxon>
        <taxon>Paenibacillus</taxon>
    </lineage>
</organism>
<dbReference type="Pfam" id="PF02661">
    <property type="entry name" value="Fic"/>
    <property type="match status" value="1"/>
</dbReference>
<dbReference type="Proteomes" id="UP000275368">
    <property type="component" value="Chromosome"/>
</dbReference>
<dbReference type="NCBIfam" id="TIGR01550">
    <property type="entry name" value="DOC_P1"/>
    <property type="match status" value="1"/>
</dbReference>